<feature type="transmembrane region" description="Helical" evidence="1">
    <location>
        <begin position="152"/>
        <end position="179"/>
    </location>
</feature>
<dbReference type="Pfam" id="PF10080">
    <property type="entry name" value="FtrD-like"/>
    <property type="match status" value="1"/>
</dbReference>
<reference evidence="4 5" key="1">
    <citation type="submission" date="2024-04" db="EMBL/GenBank/DDBJ databases">
        <title>A novel species isolated from cricket.</title>
        <authorList>
            <person name="Wang H.-C."/>
        </authorList>
    </citation>
    <scope>NUCLEOTIDE SEQUENCE [LARGE SCALE GENOMIC DNA]</scope>
    <source>
        <strain evidence="4 5">WL0021</strain>
    </source>
</reference>
<dbReference type="EMBL" id="JBBYXI010000002">
    <property type="protein sequence ID" value="MEN3930336.1"/>
    <property type="molecule type" value="Genomic_DNA"/>
</dbReference>
<proteinExistence type="predicted"/>
<keyword evidence="5" id="KW-1185">Reference proteome</keyword>
<gene>
    <name evidence="4" type="ORF">WJT86_04575</name>
</gene>
<organism evidence="4 5">
    <name type="scientific">Hohaiivirga grylli</name>
    <dbReference type="NCBI Taxonomy" id="3133970"/>
    <lineage>
        <taxon>Bacteria</taxon>
        <taxon>Pseudomonadati</taxon>
        <taxon>Pseudomonadota</taxon>
        <taxon>Alphaproteobacteria</taxon>
        <taxon>Hyphomicrobiales</taxon>
        <taxon>Methylobacteriaceae</taxon>
        <taxon>Hohaiivirga</taxon>
    </lineage>
</organism>
<feature type="transmembrane region" description="Helical" evidence="1">
    <location>
        <begin position="199"/>
        <end position="219"/>
    </location>
</feature>
<evidence type="ECO:0000259" key="3">
    <source>
        <dbReference type="Pfam" id="PF10080"/>
    </source>
</evidence>
<dbReference type="Proteomes" id="UP001418637">
    <property type="component" value="Unassembled WGS sequence"/>
</dbReference>
<dbReference type="Pfam" id="PF04945">
    <property type="entry name" value="YHS"/>
    <property type="match status" value="1"/>
</dbReference>
<feature type="domain" description="Membrane iron-sulfur containing protein FtrD-like" evidence="3">
    <location>
        <begin position="297"/>
        <end position="399"/>
    </location>
</feature>
<dbReference type="InterPro" id="IPR018758">
    <property type="entry name" value="FtrD-like"/>
</dbReference>
<dbReference type="InterPro" id="IPR007029">
    <property type="entry name" value="YHS_dom"/>
</dbReference>
<evidence type="ECO:0000313" key="4">
    <source>
        <dbReference type="EMBL" id="MEN3930336.1"/>
    </source>
</evidence>
<keyword evidence="1" id="KW-0812">Transmembrane</keyword>
<evidence type="ECO:0000259" key="2">
    <source>
        <dbReference type="Pfam" id="PF04945"/>
    </source>
</evidence>
<comment type="caution">
    <text evidence="4">The sequence shown here is derived from an EMBL/GenBank/DDBJ whole genome shotgun (WGS) entry which is preliminary data.</text>
</comment>
<feature type="transmembrane region" description="Helical" evidence="1">
    <location>
        <begin position="120"/>
        <end position="140"/>
    </location>
</feature>
<feature type="domain" description="YHS" evidence="2">
    <location>
        <begin position="407"/>
        <end position="451"/>
    </location>
</feature>
<accession>A0ABV0BJL6</accession>
<sequence length="456" mass="51055">MLSYFWASILSIFLPVTLLLASHWSGRPVYSFWFYILSSLGALLAGITFALLTPQTQSFVFSITAINTAVLIIFMLWQFTHVRDFFWHIILIFLAGLQWGKTPALMAISSTHVINTDLLLNLGNLIIVFAACMVLGWLIYNTLKLLPKWRWPLLIITWLLVLIPLSGKFLLSLMKLQLIELTKIRLSYAAKSTFFENQITYAVLFLTALLIITALVTVVRSRKTVWKNTSELIEKRIAFASYKQALTPQLAGLCILLVMLAGQGYWDAVASQPPQLSEAKRVEMAEGKIRLQMPPLMDGKLHRFAWVADDGKVVRFFVINRLNERVSPAVVFDACTLCGDKGYIQRGDQVVCIACDVSLFKPTIGKAGGCNPVPMEGWTVEGDDIIIPKSTLEAGLPLFNTILTIDVTDPVTGQKLTNSSAPHRYTYAGKTYFFANEQALDAFRDDPDKYIKGIAQ</sequence>
<evidence type="ECO:0000256" key="1">
    <source>
        <dbReference type="SAM" id="Phobius"/>
    </source>
</evidence>
<evidence type="ECO:0000313" key="5">
    <source>
        <dbReference type="Proteomes" id="UP001418637"/>
    </source>
</evidence>
<feature type="transmembrane region" description="Helical" evidence="1">
    <location>
        <begin position="6"/>
        <end position="25"/>
    </location>
</feature>
<keyword evidence="1" id="KW-1133">Transmembrane helix</keyword>
<feature type="transmembrane region" description="Helical" evidence="1">
    <location>
        <begin position="32"/>
        <end position="52"/>
    </location>
</feature>
<dbReference type="RefSeq" id="WP_346336344.1">
    <property type="nucleotide sequence ID" value="NZ_JBBYXI010000002.1"/>
</dbReference>
<feature type="transmembrane region" description="Helical" evidence="1">
    <location>
        <begin position="84"/>
        <end position="100"/>
    </location>
</feature>
<protein>
    <submittedName>
        <fullName evidence="4">Fe-S-containing protein</fullName>
    </submittedName>
</protein>
<name>A0ABV0BJL6_9HYPH</name>
<feature type="transmembrane region" description="Helical" evidence="1">
    <location>
        <begin position="58"/>
        <end position="77"/>
    </location>
</feature>
<keyword evidence="1" id="KW-0472">Membrane</keyword>